<dbReference type="AlphaFoldDB" id="A0A117R061"/>
<dbReference type="Proteomes" id="UP000053669">
    <property type="component" value="Unassembled WGS sequence"/>
</dbReference>
<evidence type="ECO:0000313" key="2">
    <source>
        <dbReference type="Proteomes" id="UP000053669"/>
    </source>
</evidence>
<gene>
    <name evidence="1" type="ORF">AQJ46_30705</name>
</gene>
<reference evidence="1 2" key="1">
    <citation type="submission" date="2015-10" db="EMBL/GenBank/DDBJ databases">
        <title>Draft genome sequence of Streptomyces canus DSM 40017, type strain for the species Streptomyces canus.</title>
        <authorList>
            <person name="Ruckert C."/>
            <person name="Winkler A."/>
            <person name="Kalinowski J."/>
            <person name="Kampfer P."/>
            <person name="Glaeser S."/>
        </authorList>
    </citation>
    <scope>NUCLEOTIDE SEQUENCE [LARGE SCALE GENOMIC DNA]</scope>
    <source>
        <strain evidence="1 2">DSM 40017</strain>
    </source>
</reference>
<organism evidence="1 2">
    <name type="scientific">Streptomyces canus</name>
    <dbReference type="NCBI Taxonomy" id="58343"/>
    <lineage>
        <taxon>Bacteria</taxon>
        <taxon>Bacillati</taxon>
        <taxon>Actinomycetota</taxon>
        <taxon>Actinomycetes</taxon>
        <taxon>Kitasatosporales</taxon>
        <taxon>Streptomycetaceae</taxon>
        <taxon>Streptomyces</taxon>
        <taxon>Streptomyces aurantiacus group</taxon>
    </lineage>
</organism>
<accession>A0A117R061</accession>
<protein>
    <submittedName>
        <fullName evidence="1">Uncharacterized protein</fullName>
    </submittedName>
</protein>
<comment type="caution">
    <text evidence="1">The sequence shown here is derived from an EMBL/GenBank/DDBJ whole genome shotgun (WGS) entry which is preliminary data.</text>
</comment>
<proteinExistence type="predicted"/>
<dbReference type="EMBL" id="LMWU01000033">
    <property type="protein sequence ID" value="KUN63898.1"/>
    <property type="molecule type" value="Genomic_DNA"/>
</dbReference>
<evidence type="ECO:0000313" key="1">
    <source>
        <dbReference type="EMBL" id="KUN63898.1"/>
    </source>
</evidence>
<name>A0A117R061_9ACTN</name>
<sequence>MKEKLMRVDRPGPKRWTALSRRDGRAVRGAAATALALLALAGCSRFSAAHDAPAGASESAPAAPDRPQADSAADSAVLAAYRGYWNSAVTAWTQGSLNGVPLTRYATGLAESAVRSTLRTYRAAGVVTQGQPRLEPKVSALHLSVSPYTATVTDCVDETHFYKVSKSTGAHSAASVRGQHPAVYQAQYNGGWRIVSGSVDPSRRC</sequence>